<sequence length="216" mass="24589">MNYKLRGTNVIAIELIADEENFDIEDIKKFILEKKQLLRGTRFILSVENRVLSEEELRDLVEFLKNVNEFIFCGLKTNLKENRELCIKLGIPCDISTLEIEKEKERSESEEIKFYGKTLRSGDKLTSSGDLIIMGDVNPGSEVEAGGNVYVMGNLMGFVRAGIGKSEAEVRAIFFKAPVLEICGRTVSFERNEEYLNFRVRVKNGKVKIEHKSKGK</sequence>
<accession>A0A521CV38</accession>
<organism evidence="8 9">
    <name type="scientific">Balnearium lithotrophicum</name>
    <dbReference type="NCBI Taxonomy" id="223788"/>
    <lineage>
        <taxon>Bacteria</taxon>
        <taxon>Pseudomonadati</taxon>
        <taxon>Aquificota</taxon>
        <taxon>Aquificia</taxon>
        <taxon>Desulfurobacteriales</taxon>
        <taxon>Desulfurobacteriaceae</taxon>
        <taxon>Balnearium</taxon>
    </lineage>
</organism>
<protein>
    <recommendedName>
        <fullName evidence="6">Probable septum site-determining protein MinC</fullName>
    </recommendedName>
</protein>
<evidence type="ECO:0000256" key="5">
    <source>
        <dbReference type="ARBA" id="ARBA00025606"/>
    </source>
</evidence>
<dbReference type="InterPro" id="IPR013033">
    <property type="entry name" value="MinC"/>
</dbReference>
<dbReference type="EMBL" id="FXTM01000015">
    <property type="protein sequence ID" value="SMO63306.1"/>
    <property type="molecule type" value="Genomic_DNA"/>
</dbReference>
<evidence type="ECO:0000313" key="9">
    <source>
        <dbReference type="Proteomes" id="UP000317315"/>
    </source>
</evidence>
<keyword evidence="9" id="KW-1185">Reference proteome</keyword>
<comment type="similarity">
    <text evidence="1 6">Belongs to the MinC family.</text>
</comment>
<dbReference type="Proteomes" id="UP000317315">
    <property type="component" value="Unassembled WGS sequence"/>
</dbReference>
<reference evidence="8 9" key="1">
    <citation type="submission" date="2017-05" db="EMBL/GenBank/DDBJ databases">
        <authorList>
            <person name="Varghese N."/>
            <person name="Submissions S."/>
        </authorList>
    </citation>
    <scope>NUCLEOTIDE SEQUENCE [LARGE SCALE GENOMIC DNA]</scope>
    <source>
        <strain evidence="8 9">DSM 16304</strain>
    </source>
</reference>
<comment type="subunit">
    <text evidence="6">Interacts with MinD and FtsZ.</text>
</comment>
<gene>
    <name evidence="6" type="primary">minC</name>
    <name evidence="8" type="ORF">SAMN06269117_11535</name>
</gene>
<evidence type="ECO:0000256" key="4">
    <source>
        <dbReference type="ARBA" id="ARBA00023306"/>
    </source>
</evidence>
<evidence type="ECO:0000256" key="2">
    <source>
        <dbReference type="ARBA" id="ARBA00022618"/>
    </source>
</evidence>
<evidence type="ECO:0000313" key="8">
    <source>
        <dbReference type="EMBL" id="SMO63306.1"/>
    </source>
</evidence>
<dbReference type="HAMAP" id="MF_00267">
    <property type="entry name" value="MinC"/>
    <property type="match status" value="1"/>
</dbReference>
<proteinExistence type="inferred from homology"/>
<keyword evidence="3 6" id="KW-0717">Septation</keyword>
<dbReference type="GO" id="GO:0000902">
    <property type="term" value="P:cell morphogenesis"/>
    <property type="evidence" value="ECO:0007669"/>
    <property type="project" value="InterPro"/>
</dbReference>
<dbReference type="InterPro" id="IPR005526">
    <property type="entry name" value="Septum_form_inhib_MinC_C"/>
</dbReference>
<evidence type="ECO:0000259" key="7">
    <source>
        <dbReference type="Pfam" id="PF03775"/>
    </source>
</evidence>
<feature type="domain" description="Septum formation inhibitor MinC C-terminal" evidence="7">
    <location>
        <begin position="115"/>
        <end position="209"/>
    </location>
</feature>
<dbReference type="GO" id="GO:1901891">
    <property type="term" value="P:regulation of cell septum assembly"/>
    <property type="evidence" value="ECO:0007669"/>
    <property type="project" value="InterPro"/>
</dbReference>
<dbReference type="PANTHER" id="PTHR34108:SF1">
    <property type="entry name" value="SEPTUM SITE-DETERMINING PROTEIN MINC"/>
    <property type="match status" value="1"/>
</dbReference>
<evidence type="ECO:0000256" key="1">
    <source>
        <dbReference type="ARBA" id="ARBA00006291"/>
    </source>
</evidence>
<dbReference type="OrthoDB" id="9790810at2"/>
<dbReference type="PANTHER" id="PTHR34108">
    <property type="entry name" value="SEPTUM SITE-DETERMINING PROTEIN MINC"/>
    <property type="match status" value="1"/>
</dbReference>
<keyword evidence="2 6" id="KW-0132">Cell division</keyword>
<evidence type="ECO:0000256" key="3">
    <source>
        <dbReference type="ARBA" id="ARBA00023210"/>
    </source>
</evidence>
<comment type="function">
    <text evidence="5 6">Cell division inhibitor that blocks the formation of polar Z ring septums. Rapidly oscillates between the poles of the cell to destabilize FtsZ filaments that have formed before they mature into polar Z rings. Prevents FtsZ polymerization.</text>
</comment>
<dbReference type="RefSeq" id="WP_142935735.1">
    <property type="nucleotide sequence ID" value="NZ_FXTM01000015.1"/>
</dbReference>
<dbReference type="InterPro" id="IPR036145">
    <property type="entry name" value="MinC_C_sf"/>
</dbReference>
<dbReference type="Pfam" id="PF03775">
    <property type="entry name" value="MinC_C"/>
    <property type="match status" value="1"/>
</dbReference>
<dbReference type="InterPro" id="IPR016098">
    <property type="entry name" value="CAP/MinC_C"/>
</dbReference>
<keyword evidence="4 6" id="KW-0131">Cell cycle</keyword>
<name>A0A521CV38_9BACT</name>
<evidence type="ECO:0000256" key="6">
    <source>
        <dbReference type="HAMAP-Rule" id="MF_00267"/>
    </source>
</evidence>
<dbReference type="Gene3D" id="2.160.20.70">
    <property type="match status" value="1"/>
</dbReference>
<dbReference type="SUPFAM" id="SSF63848">
    <property type="entry name" value="Cell-division inhibitor MinC, C-terminal domain"/>
    <property type="match status" value="1"/>
</dbReference>
<dbReference type="AlphaFoldDB" id="A0A521CV38"/>
<dbReference type="GO" id="GO:0000917">
    <property type="term" value="P:division septum assembly"/>
    <property type="evidence" value="ECO:0007669"/>
    <property type="project" value="UniProtKB-KW"/>
</dbReference>